<evidence type="ECO:0000256" key="1">
    <source>
        <dbReference type="SAM" id="MobiDB-lite"/>
    </source>
</evidence>
<reference evidence="4" key="1">
    <citation type="submission" date="2023-06" db="EMBL/GenBank/DDBJ databases">
        <title>Genomic analysis of the entomopathogenic nematode Steinernema hermaphroditum.</title>
        <authorList>
            <person name="Schwarz E.M."/>
            <person name="Heppert J.K."/>
            <person name="Baniya A."/>
            <person name="Schwartz H.T."/>
            <person name="Tan C.-H."/>
            <person name="Antoshechkin I."/>
            <person name="Sternberg P.W."/>
            <person name="Goodrich-Blair H."/>
            <person name="Dillman A.R."/>
        </authorList>
    </citation>
    <scope>NUCLEOTIDE SEQUENCE</scope>
    <source>
        <strain evidence="4">PS9179</strain>
        <tissue evidence="4">Whole animal</tissue>
    </source>
</reference>
<dbReference type="AlphaFoldDB" id="A0AA39LJT5"/>
<dbReference type="PANTHER" id="PTHR21634">
    <property type="entry name" value="RE13835P"/>
    <property type="match status" value="1"/>
</dbReference>
<dbReference type="GO" id="GO:0051087">
    <property type="term" value="F:protein-folding chaperone binding"/>
    <property type="evidence" value="ECO:0007669"/>
    <property type="project" value="TreeGrafter"/>
</dbReference>
<accession>A0AA39LJT5</accession>
<keyword evidence="5" id="KW-1185">Reference proteome</keyword>
<feature type="region of interest" description="Disordered" evidence="1">
    <location>
        <begin position="207"/>
        <end position="227"/>
    </location>
</feature>
<dbReference type="EMBL" id="JAUCMV010000005">
    <property type="protein sequence ID" value="KAK0399947.1"/>
    <property type="molecule type" value="Genomic_DNA"/>
</dbReference>
<feature type="region of interest" description="Disordered" evidence="1">
    <location>
        <begin position="627"/>
        <end position="651"/>
    </location>
</feature>
<gene>
    <name evidence="4" type="ORF">QR680_003291</name>
</gene>
<dbReference type="GO" id="GO:0042030">
    <property type="term" value="F:ATPase inhibitor activity"/>
    <property type="evidence" value="ECO:0007669"/>
    <property type="project" value="TreeGrafter"/>
</dbReference>
<organism evidence="4 5">
    <name type="scientific">Steinernema hermaphroditum</name>
    <dbReference type="NCBI Taxonomy" id="289476"/>
    <lineage>
        <taxon>Eukaryota</taxon>
        <taxon>Metazoa</taxon>
        <taxon>Ecdysozoa</taxon>
        <taxon>Nematoda</taxon>
        <taxon>Chromadorea</taxon>
        <taxon>Rhabditida</taxon>
        <taxon>Tylenchina</taxon>
        <taxon>Panagrolaimomorpha</taxon>
        <taxon>Strongyloidoidea</taxon>
        <taxon>Steinernematidae</taxon>
        <taxon>Steinernema</taxon>
    </lineage>
</organism>
<feature type="compositionally biased region" description="Polar residues" evidence="1">
    <location>
        <begin position="207"/>
        <end position="217"/>
    </location>
</feature>
<dbReference type="Pfam" id="PF14637">
    <property type="entry name" value="FNIP_M"/>
    <property type="match status" value="1"/>
</dbReference>
<dbReference type="Proteomes" id="UP001175271">
    <property type="component" value="Unassembled WGS sequence"/>
</dbReference>
<dbReference type="GO" id="GO:0005737">
    <property type="term" value="C:cytoplasm"/>
    <property type="evidence" value="ECO:0007669"/>
    <property type="project" value="TreeGrafter"/>
</dbReference>
<name>A0AA39LJT5_9BILA</name>
<dbReference type="Pfam" id="PF14638">
    <property type="entry name" value="FNIP_C"/>
    <property type="match status" value="1"/>
</dbReference>
<dbReference type="PANTHER" id="PTHR21634:SF9">
    <property type="entry name" value="RE13835P"/>
    <property type="match status" value="1"/>
</dbReference>
<feature type="domain" description="Folliculin-interacting protein C-terminal" evidence="3">
    <location>
        <begin position="572"/>
        <end position="793"/>
    </location>
</feature>
<evidence type="ECO:0000259" key="3">
    <source>
        <dbReference type="Pfam" id="PF14638"/>
    </source>
</evidence>
<dbReference type="InterPro" id="IPR028086">
    <property type="entry name" value="FNIP_C_dom"/>
</dbReference>
<protein>
    <recommendedName>
        <fullName evidence="6">UDENN FNIP1/2-type domain-containing protein</fullName>
    </recommendedName>
</protein>
<evidence type="ECO:0008006" key="6">
    <source>
        <dbReference type="Google" id="ProtNLM"/>
    </source>
</evidence>
<evidence type="ECO:0000259" key="2">
    <source>
        <dbReference type="Pfam" id="PF14637"/>
    </source>
</evidence>
<feature type="domain" description="Folliculin-interacting protein middle" evidence="2">
    <location>
        <begin position="266"/>
        <end position="475"/>
    </location>
</feature>
<sequence length="797" mass="87604">MESELNRRSSMALVRSLFAGSSASRRKVSTIDGRQQPTSPNDVVSDFCTTRKRQATKKDIRFMVYTESSYRLLFDTKSVIPISNDMPEGGRLSKCGKYQLLRHELDAAGIAQLIFGSMSLPAKSDALKVHRLNSAIMLTRVFPMAKPTGIQRFQKMMVDSLSSDSEPNYWSIRSTDTMYSSSLSPKVNRSSLSCPDPPEMFSRLRQESLQSGGLSPDSTEDMQMFSPRRLSRSRRLNMSRKGSICEEGLQHSYSRSRLSSCCSNYTDSDNVKQIGIAVVLPEELRDFAFTHIPVIEDEILKLEAQVIKAMLSKTLFLSLIYEGWNTFCDFFCLLYNAPRIAVPVWQGLSSSAAQDTTARKFCSTLAELVATSDTKSSKYFVSTTLSCVLMNHVSWVASVNSPTTCSNANDLLIGKNLPDKDLKPPYNCLLAQYLEICGSIGVGNRYAKTVIVGEDIAFATKLIYALSYFIRCSSVSYDDSTVKSVVKTEPLAVTEPLSVNVDFPMGAVPHFSILESADESITQFERRVVRFEDEEVPDNRVRLSYNNVEVIENDGSNLLAAESGISTAVENARPTENLNLGMSLLAGVCPSFSEHFVLSGIDKSKVNMPEVYSSIIDHVRQSEEPKFGLLTPRTPSPNSSEAGDSGASATDVPHVASVTPGECVPQSHTSIFIVADTSEHTVKVVASEGGNVTCSAITSPSEVVVSMLEQFVDLYKLGCATAFLISFLEDNLSSILSKSVSLVELLYDEKRQSELCPFGENLDMSTASRVIGCDCSDLRMVVNVAAVYHPRILSALK</sequence>
<evidence type="ECO:0000313" key="5">
    <source>
        <dbReference type="Proteomes" id="UP001175271"/>
    </source>
</evidence>
<evidence type="ECO:0000313" key="4">
    <source>
        <dbReference type="EMBL" id="KAK0399947.1"/>
    </source>
</evidence>
<dbReference type="InterPro" id="IPR028085">
    <property type="entry name" value="FNIP_mid_dom"/>
</dbReference>
<proteinExistence type="predicted"/>
<comment type="caution">
    <text evidence="4">The sequence shown here is derived from an EMBL/GenBank/DDBJ whole genome shotgun (WGS) entry which is preliminary data.</text>
</comment>